<evidence type="ECO:0000256" key="9">
    <source>
        <dbReference type="SAM" id="SignalP"/>
    </source>
</evidence>
<dbReference type="eggNOG" id="COG0265">
    <property type="taxonomic scope" value="Bacteria"/>
</dbReference>
<dbReference type="HOGENOM" id="CLU_020120_1_1_5"/>
<keyword evidence="6" id="KW-0720">Serine protease</keyword>
<keyword evidence="4" id="KW-0677">Repeat</keyword>
<dbReference type="SMART" id="SM00228">
    <property type="entry name" value="PDZ"/>
    <property type="match status" value="2"/>
</dbReference>
<feature type="binding site" evidence="8">
    <location>
        <begin position="272"/>
        <end position="276"/>
    </location>
    <ligand>
        <name>substrate</name>
    </ligand>
</feature>
<dbReference type="PANTHER" id="PTHR22939">
    <property type="entry name" value="SERINE PROTEASE FAMILY S1C HTRA-RELATED"/>
    <property type="match status" value="1"/>
</dbReference>
<evidence type="ECO:0000256" key="2">
    <source>
        <dbReference type="ARBA" id="ARBA00022670"/>
    </source>
</evidence>
<reference evidence="12" key="1">
    <citation type="submission" date="2011-03" db="EMBL/GenBank/DDBJ databases">
        <title>Draft genome sequence of Brevundimonas diminuta.</title>
        <authorList>
            <person name="Brown P.J.B."/>
            <person name="Buechlein A."/>
            <person name="Hemmerich C."/>
            <person name="Brun Y.V."/>
        </authorList>
    </citation>
    <scope>NUCLEOTIDE SEQUENCE [LARGE SCALE GENOMIC DNA]</scope>
    <source>
        <strain evidence="12">C19</strain>
    </source>
</reference>
<dbReference type="PROSITE" id="PS50106">
    <property type="entry name" value="PDZ"/>
    <property type="match status" value="2"/>
</dbReference>
<feature type="active site" description="Charge relay system" evidence="7">
    <location>
        <position position="216"/>
    </location>
</feature>
<evidence type="ECO:0000256" key="1">
    <source>
        <dbReference type="ARBA" id="ARBA00010541"/>
    </source>
</evidence>
<evidence type="ECO:0000313" key="11">
    <source>
        <dbReference type="EMBL" id="EGF90123.1"/>
    </source>
</evidence>
<gene>
    <name evidence="11" type="ORF">ABI_31360</name>
</gene>
<dbReference type="InterPro" id="IPR036034">
    <property type="entry name" value="PDZ_sf"/>
</dbReference>
<proteinExistence type="inferred from homology"/>
<dbReference type="PROSITE" id="PS51257">
    <property type="entry name" value="PROKAR_LIPOPROTEIN"/>
    <property type="match status" value="1"/>
</dbReference>
<dbReference type="GO" id="GO:0006508">
    <property type="term" value="P:proteolysis"/>
    <property type="evidence" value="ECO:0007669"/>
    <property type="project" value="UniProtKB-KW"/>
</dbReference>
<evidence type="ECO:0000256" key="5">
    <source>
        <dbReference type="ARBA" id="ARBA00022801"/>
    </source>
</evidence>
<feature type="active site" description="Charge relay system" evidence="7">
    <location>
        <position position="143"/>
    </location>
</feature>
<feature type="chain" id="PRO_5039506441" evidence="9">
    <location>
        <begin position="24"/>
        <end position="472"/>
    </location>
</feature>
<evidence type="ECO:0000259" key="10">
    <source>
        <dbReference type="PROSITE" id="PS50106"/>
    </source>
</evidence>
<dbReference type="Pfam" id="PF13365">
    <property type="entry name" value="Trypsin_2"/>
    <property type="match status" value="1"/>
</dbReference>
<dbReference type="Gene3D" id="2.30.42.10">
    <property type="match status" value="2"/>
</dbReference>
<dbReference type="SUPFAM" id="SSF50494">
    <property type="entry name" value="Trypsin-like serine proteases"/>
    <property type="match status" value="1"/>
</dbReference>
<evidence type="ECO:0000256" key="4">
    <source>
        <dbReference type="ARBA" id="ARBA00022737"/>
    </source>
</evidence>
<dbReference type="NCBIfam" id="TIGR02037">
    <property type="entry name" value="degP_htrA_DO"/>
    <property type="match status" value="1"/>
</dbReference>
<evidence type="ECO:0000313" key="12">
    <source>
        <dbReference type="Proteomes" id="UP000006512"/>
    </source>
</evidence>
<keyword evidence="5" id="KW-0378">Hydrolase</keyword>
<dbReference type="InterPro" id="IPR001478">
    <property type="entry name" value="PDZ"/>
</dbReference>
<comment type="similarity">
    <text evidence="1">Belongs to the peptidase S1C family.</text>
</comment>
<dbReference type="InterPro" id="IPR011782">
    <property type="entry name" value="Pept_S1C_Do"/>
</dbReference>
<dbReference type="EMBL" id="GL883079">
    <property type="protein sequence ID" value="EGF90123.1"/>
    <property type="molecule type" value="Genomic_DNA"/>
</dbReference>
<feature type="domain" description="PDZ" evidence="10">
    <location>
        <begin position="264"/>
        <end position="327"/>
    </location>
</feature>
<dbReference type="GO" id="GO:0004252">
    <property type="term" value="F:serine-type endopeptidase activity"/>
    <property type="evidence" value="ECO:0007669"/>
    <property type="project" value="InterPro"/>
</dbReference>
<evidence type="ECO:0000256" key="3">
    <source>
        <dbReference type="ARBA" id="ARBA00022729"/>
    </source>
</evidence>
<feature type="binding site" evidence="8">
    <location>
        <begin position="214"/>
        <end position="216"/>
    </location>
    <ligand>
        <name>substrate</name>
    </ligand>
</feature>
<feature type="signal peptide" evidence="9">
    <location>
        <begin position="1"/>
        <end position="23"/>
    </location>
</feature>
<feature type="binding site" evidence="8">
    <location>
        <position position="143"/>
    </location>
    <ligand>
        <name>substrate</name>
    </ligand>
</feature>
<dbReference type="OrthoDB" id="9758917at2"/>
<dbReference type="Gene3D" id="2.40.10.120">
    <property type="match status" value="1"/>
</dbReference>
<dbReference type="InterPro" id="IPR009003">
    <property type="entry name" value="Peptidase_S1_PA"/>
</dbReference>
<dbReference type="SUPFAM" id="SSF50156">
    <property type="entry name" value="PDZ domain-like"/>
    <property type="match status" value="2"/>
</dbReference>
<feature type="active site" description="Charge relay system" evidence="7">
    <location>
        <position position="113"/>
    </location>
</feature>
<dbReference type="PANTHER" id="PTHR22939:SF129">
    <property type="entry name" value="SERINE PROTEASE HTRA2, MITOCHONDRIAL"/>
    <property type="match status" value="1"/>
</dbReference>
<keyword evidence="2 11" id="KW-0645">Protease</keyword>
<keyword evidence="12" id="KW-1185">Reference proteome</keyword>
<dbReference type="PRINTS" id="PR00834">
    <property type="entry name" value="PROTEASES2C"/>
</dbReference>
<protein>
    <submittedName>
        <fullName evidence="11">Protease do</fullName>
    </submittedName>
</protein>
<evidence type="ECO:0000256" key="8">
    <source>
        <dbReference type="PIRSR" id="PIRSR611782-2"/>
    </source>
</evidence>
<dbReference type="Pfam" id="PF13180">
    <property type="entry name" value="PDZ_2"/>
    <property type="match status" value="2"/>
</dbReference>
<evidence type="ECO:0000256" key="7">
    <source>
        <dbReference type="PIRSR" id="PIRSR611782-1"/>
    </source>
</evidence>
<feature type="binding site" evidence="8">
    <location>
        <position position="113"/>
    </location>
    <ligand>
        <name>substrate</name>
    </ligand>
</feature>
<dbReference type="AlphaFoldDB" id="F4QRJ7"/>
<sequence>MTSRFISLLPVLAVLMACGPGHSQDNKTFEGAGFGNEPRQVPNSVVGMKTSFAPVVRTVAPAVVNVYSKSRVRQNVDPFWQMFGYGVPESRTQESLGSGVIVRKDGIVVTNNHVVAGGQTFTVVLNDRREYPAKLLLADPRTDLAVLKLEAPGVNFQTIELDAGRDLEVGDLVLAIGNPFGVGQTVTNGIISALNRSDGEGGTFIQTDAAINPGNSGGALVDMNGKLIGINSMILSRSGQSSGVGFAIPSAMVKRVVDSAAGGATSVKRPWLGAKGDTVTSDIAKSLGMDRPEGVLVSDVYNGSAADQAGLKAGDVILRVGGEAVNDAGGLRYQISLMTLNQMTKIEGLRQGQPFSANIKALPPSDSPPRDERVIKGENPFSGAKVVNLSPAVADEIGVDPFDAPKGVMIYSVESARTYAAGVGLQPGDIIRDVNGTPITTSSQLETVLKQGARSWRISIQRGGRIITAQFR</sequence>
<organism evidence="11 12">
    <name type="scientific">Asticcacaulis biprosthecium C19</name>
    <dbReference type="NCBI Taxonomy" id="715226"/>
    <lineage>
        <taxon>Bacteria</taxon>
        <taxon>Pseudomonadati</taxon>
        <taxon>Pseudomonadota</taxon>
        <taxon>Alphaproteobacteria</taxon>
        <taxon>Caulobacterales</taxon>
        <taxon>Caulobacteraceae</taxon>
        <taxon>Asticcacaulis</taxon>
    </lineage>
</organism>
<dbReference type="Proteomes" id="UP000006512">
    <property type="component" value="Unassembled WGS sequence"/>
</dbReference>
<dbReference type="RefSeq" id="WP_006273921.1">
    <property type="nucleotide sequence ID" value="NZ_GL883079.1"/>
</dbReference>
<name>F4QRJ7_9CAUL</name>
<dbReference type="STRING" id="715226.ABI_31360"/>
<feature type="domain" description="PDZ" evidence="10">
    <location>
        <begin position="386"/>
        <end position="464"/>
    </location>
</feature>
<keyword evidence="3 9" id="KW-0732">Signal</keyword>
<accession>F4QRJ7</accession>
<dbReference type="InterPro" id="IPR001940">
    <property type="entry name" value="Peptidase_S1C"/>
</dbReference>
<evidence type="ECO:0000256" key="6">
    <source>
        <dbReference type="ARBA" id="ARBA00022825"/>
    </source>
</evidence>